<dbReference type="NCBIfam" id="TIGR02251">
    <property type="entry name" value="HIF-SF_euk"/>
    <property type="match status" value="1"/>
</dbReference>
<dbReference type="Pfam" id="PF03031">
    <property type="entry name" value="NIF"/>
    <property type="match status" value="1"/>
</dbReference>
<dbReference type="CDD" id="cd07521">
    <property type="entry name" value="HAD_FCP1-like"/>
    <property type="match status" value="1"/>
</dbReference>
<dbReference type="PANTHER" id="PTHR12210">
    <property type="entry name" value="DULLARD PROTEIN PHOSPHATASE"/>
    <property type="match status" value="1"/>
</dbReference>
<dbReference type="GO" id="GO:0016791">
    <property type="term" value="F:phosphatase activity"/>
    <property type="evidence" value="ECO:0007669"/>
    <property type="project" value="InterPro"/>
</dbReference>
<dbReference type="Proteomes" id="UP000039865">
    <property type="component" value="Unassembled WGS sequence"/>
</dbReference>
<dbReference type="InParanoid" id="A0A077ZUX2"/>
<accession>A0A077ZUX2</accession>
<organism evidence="2 3">
    <name type="scientific">Stylonychia lemnae</name>
    <name type="common">Ciliate</name>
    <dbReference type="NCBI Taxonomy" id="5949"/>
    <lineage>
        <taxon>Eukaryota</taxon>
        <taxon>Sar</taxon>
        <taxon>Alveolata</taxon>
        <taxon>Ciliophora</taxon>
        <taxon>Intramacronucleata</taxon>
        <taxon>Spirotrichea</taxon>
        <taxon>Stichotrichia</taxon>
        <taxon>Sporadotrichida</taxon>
        <taxon>Oxytrichidae</taxon>
        <taxon>Stylonychinae</taxon>
        <taxon>Stylonychia</taxon>
    </lineage>
</organism>
<dbReference type="SMART" id="SM00577">
    <property type="entry name" value="CPDc"/>
    <property type="match status" value="1"/>
</dbReference>
<evidence type="ECO:0000313" key="2">
    <source>
        <dbReference type="EMBL" id="CDW72246.1"/>
    </source>
</evidence>
<name>A0A077ZUX2_STYLE</name>
<dbReference type="InterPro" id="IPR036412">
    <property type="entry name" value="HAD-like_sf"/>
</dbReference>
<feature type="domain" description="FCP1 homology" evidence="1">
    <location>
        <begin position="163"/>
        <end position="327"/>
    </location>
</feature>
<dbReference type="OrthoDB" id="277011at2759"/>
<dbReference type="InterPro" id="IPR004274">
    <property type="entry name" value="FCP1_dom"/>
</dbReference>
<dbReference type="EMBL" id="CCKQ01001139">
    <property type="protein sequence ID" value="CDW72246.1"/>
    <property type="molecule type" value="Genomic_DNA"/>
</dbReference>
<dbReference type="FunCoup" id="A0A077ZUX2">
    <property type="interactions" value="28"/>
</dbReference>
<dbReference type="AlphaFoldDB" id="A0A077ZUX2"/>
<dbReference type="InterPro" id="IPR011948">
    <property type="entry name" value="Dullard_phosphatase"/>
</dbReference>
<evidence type="ECO:0000259" key="1">
    <source>
        <dbReference type="PROSITE" id="PS50969"/>
    </source>
</evidence>
<proteinExistence type="predicted"/>
<reference evidence="2 3" key="1">
    <citation type="submission" date="2014-06" db="EMBL/GenBank/DDBJ databases">
        <authorList>
            <person name="Swart Estienne"/>
        </authorList>
    </citation>
    <scope>NUCLEOTIDE SEQUENCE [LARGE SCALE GENOMIC DNA]</scope>
    <source>
        <strain evidence="2 3">130c</strain>
    </source>
</reference>
<keyword evidence="3" id="KW-1185">Reference proteome</keyword>
<dbReference type="PROSITE" id="PS50969">
    <property type="entry name" value="FCP1"/>
    <property type="match status" value="1"/>
</dbReference>
<protein>
    <recommendedName>
        <fullName evidence="1">FCP1 homology domain-containing protein</fullName>
    </recommendedName>
</protein>
<dbReference type="SUPFAM" id="SSF56784">
    <property type="entry name" value="HAD-like"/>
    <property type="match status" value="1"/>
</dbReference>
<evidence type="ECO:0000313" key="3">
    <source>
        <dbReference type="Proteomes" id="UP000039865"/>
    </source>
</evidence>
<dbReference type="InterPro" id="IPR023214">
    <property type="entry name" value="HAD_sf"/>
</dbReference>
<sequence length="352" mass="40957">MEQLKLKSKNQYSSTILKFKLKKKVQQNGAVYSITNSKIQSLDYQAAELRKAKSVDIIRFNDGHKHQVRYQKGQDINDENDEDAIGELKEMESLFAGSSVSSVSCIFEEDTENYYTTSVVACTVIREPEQLIDKDLMNLLHYIKSLPVPEEADLKDKLVEFGDFTRHKTLIWDMDETLIHTQLLMPDQETAHNCDFTITLKSGTRFGVAIRPYTMKCLEHLSQFYEMAIFTAADQEYADLILDQLDQPRTLFPHRMYRQHCVKVEDAYVKDLRIIVDRDLEDMVIVDNSILSFAFQLTNGIPICAFYSINKNQDQEMLYLIVYLEEVYYQHKDVREANKTTFKLQDLINSMT</sequence>
<dbReference type="Gene3D" id="3.40.50.1000">
    <property type="entry name" value="HAD superfamily/HAD-like"/>
    <property type="match status" value="1"/>
</dbReference>
<dbReference type="InterPro" id="IPR050365">
    <property type="entry name" value="TIM50"/>
</dbReference>
<gene>
    <name evidence="2" type="primary">Contig17794.g857</name>
    <name evidence="2" type="ORF">STYLEM_1204</name>
</gene>